<sequence>MKPMKKIALLLMASAAAVLSAQTAQAQLPDDIDPMSFSRLPLLLKDTLDAEGQAIFETINGGEGNVPRIGPPNNSMYSIGPSEPFDVLNQRLRRTIVGREFFEISTLVPAREFNQQYEWTAHEMGAQRAGVDQEVIDVIKFNRPVTDLPEREATVIEFGRMMLRGDHQVSSEMFAKMVDLFGRQGTIEITMIMGDYTMTAMLLNVVDQHLPPDREPLLPME</sequence>
<dbReference type="Gene3D" id="1.20.1290.10">
    <property type="entry name" value="AhpD-like"/>
    <property type="match status" value="1"/>
</dbReference>
<reference evidence="3" key="1">
    <citation type="submission" date="2017-08" db="EMBL/GenBank/DDBJ databases">
        <title>A dynamic microbial community with high functional redundancy inhabits the cold, oxic subseafloor aquifer.</title>
        <authorList>
            <person name="Tully B.J."/>
            <person name="Wheat C.G."/>
            <person name="Glazer B.T."/>
            <person name="Huber J.A."/>
        </authorList>
    </citation>
    <scope>NUCLEOTIDE SEQUENCE [LARGE SCALE GENOMIC DNA]</scope>
</reference>
<gene>
    <name evidence="2" type="ORF">COA71_13985</name>
</gene>
<organism evidence="2 3">
    <name type="scientific">SAR86 cluster bacterium</name>
    <dbReference type="NCBI Taxonomy" id="2030880"/>
    <lineage>
        <taxon>Bacteria</taxon>
        <taxon>Pseudomonadati</taxon>
        <taxon>Pseudomonadota</taxon>
        <taxon>Gammaproteobacteria</taxon>
        <taxon>SAR86 cluster</taxon>
    </lineage>
</organism>
<accession>A0A2A5C6H1</accession>
<dbReference type="PANTHER" id="PTHR34846:SF11">
    <property type="entry name" value="4-CARBOXYMUCONOLACTONE DECARBOXYLASE FAMILY PROTEIN (AFU_ORTHOLOGUE AFUA_6G11590)"/>
    <property type="match status" value="1"/>
</dbReference>
<dbReference type="Proteomes" id="UP000228987">
    <property type="component" value="Unassembled WGS sequence"/>
</dbReference>
<proteinExistence type="predicted"/>
<protein>
    <recommendedName>
        <fullName evidence="4">Carboxymuconolactone decarboxylase-like domain-containing protein</fullName>
    </recommendedName>
</protein>
<dbReference type="EMBL" id="NVWI01000015">
    <property type="protein sequence ID" value="PCJ39373.1"/>
    <property type="molecule type" value="Genomic_DNA"/>
</dbReference>
<dbReference type="SUPFAM" id="SSF69118">
    <property type="entry name" value="AhpD-like"/>
    <property type="match status" value="1"/>
</dbReference>
<keyword evidence="1" id="KW-0732">Signal</keyword>
<evidence type="ECO:0000313" key="2">
    <source>
        <dbReference type="EMBL" id="PCJ39373.1"/>
    </source>
</evidence>
<dbReference type="PANTHER" id="PTHR34846">
    <property type="entry name" value="4-CARBOXYMUCONOLACTONE DECARBOXYLASE FAMILY PROTEIN (AFU_ORTHOLOGUE AFUA_6G11590)"/>
    <property type="match status" value="1"/>
</dbReference>
<comment type="caution">
    <text evidence="2">The sequence shown here is derived from an EMBL/GenBank/DDBJ whole genome shotgun (WGS) entry which is preliminary data.</text>
</comment>
<feature type="signal peptide" evidence="1">
    <location>
        <begin position="1"/>
        <end position="26"/>
    </location>
</feature>
<dbReference type="InterPro" id="IPR029032">
    <property type="entry name" value="AhpD-like"/>
</dbReference>
<evidence type="ECO:0000256" key="1">
    <source>
        <dbReference type="SAM" id="SignalP"/>
    </source>
</evidence>
<dbReference type="AlphaFoldDB" id="A0A2A5C6H1"/>
<evidence type="ECO:0000313" key="3">
    <source>
        <dbReference type="Proteomes" id="UP000228987"/>
    </source>
</evidence>
<name>A0A2A5C6H1_9GAMM</name>
<evidence type="ECO:0008006" key="4">
    <source>
        <dbReference type="Google" id="ProtNLM"/>
    </source>
</evidence>
<feature type="chain" id="PRO_5012065523" description="Carboxymuconolactone decarboxylase-like domain-containing protein" evidence="1">
    <location>
        <begin position="27"/>
        <end position="221"/>
    </location>
</feature>